<evidence type="ECO:0000256" key="4">
    <source>
        <dbReference type="ARBA" id="ARBA00023163"/>
    </source>
</evidence>
<dbReference type="PANTHER" id="PTHR30346">
    <property type="entry name" value="TRANSCRIPTIONAL DUAL REGULATOR HCAR-RELATED"/>
    <property type="match status" value="1"/>
</dbReference>
<evidence type="ECO:0000313" key="7">
    <source>
        <dbReference type="Proteomes" id="UP000077271"/>
    </source>
</evidence>
<dbReference type="SUPFAM" id="SSF46785">
    <property type="entry name" value="Winged helix' DNA-binding domain"/>
    <property type="match status" value="1"/>
</dbReference>
<dbReference type="PRINTS" id="PR00039">
    <property type="entry name" value="HTHLYSR"/>
</dbReference>
<dbReference type="Gene3D" id="1.10.10.10">
    <property type="entry name" value="Winged helix-like DNA-binding domain superfamily/Winged helix DNA-binding domain"/>
    <property type="match status" value="1"/>
</dbReference>
<dbReference type="GO" id="GO:0003677">
    <property type="term" value="F:DNA binding"/>
    <property type="evidence" value="ECO:0007669"/>
    <property type="project" value="UniProtKB-KW"/>
</dbReference>
<comment type="similarity">
    <text evidence="1">Belongs to the LysR transcriptional regulatory family.</text>
</comment>
<keyword evidence="2" id="KW-0805">Transcription regulation</keyword>
<dbReference type="Proteomes" id="UP000077271">
    <property type="component" value="Unassembled WGS sequence"/>
</dbReference>
<dbReference type="PANTHER" id="PTHR30346:SF0">
    <property type="entry name" value="HCA OPERON TRANSCRIPTIONAL ACTIVATOR HCAR"/>
    <property type="match status" value="1"/>
</dbReference>
<dbReference type="InterPro" id="IPR000847">
    <property type="entry name" value="LysR_HTH_N"/>
</dbReference>
<dbReference type="SUPFAM" id="SSF53850">
    <property type="entry name" value="Periplasmic binding protein-like II"/>
    <property type="match status" value="1"/>
</dbReference>
<protein>
    <submittedName>
        <fullName evidence="6">LysR family transcriptional regulator</fullName>
    </submittedName>
</protein>
<dbReference type="EMBL" id="LQWZ01000001">
    <property type="protein sequence ID" value="OAH59589.1"/>
    <property type="molecule type" value="Genomic_DNA"/>
</dbReference>
<keyword evidence="3" id="KW-0238">DNA-binding</keyword>
<dbReference type="InterPro" id="IPR036390">
    <property type="entry name" value="WH_DNA-bd_sf"/>
</dbReference>
<dbReference type="InterPro" id="IPR005119">
    <property type="entry name" value="LysR_subst-bd"/>
</dbReference>
<dbReference type="Pfam" id="PF00126">
    <property type="entry name" value="HTH_1"/>
    <property type="match status" value="1"/>
</dbReference>
<dbReference type="FunFam" id="1.10.10.10:FF:000001">
    <property type="entry name" value="LysR family transcriptional regulator"/>
    <property type="match status" value="1"/>
</dbReference>
<dbReference type="Gene3D" id="3.40.190.10">
    <property type="entry name" value="Periplasmic binding protein-like II"/>
    <property type="match status" value="2"/>
</dbReference>
<dbReference type="GO" id="GO:0032993">
    <property type="term" value="C:protein-DNA complex"/>
    <property type="evidence" value="ECO:0007669"/>
    <property type="project" value="TreeGrafter"/>
</dbReference>
<evidence type="ECO:0000256" key="3">
    <source>
        <dbReference type="ARBA" id="ARBA00023125"/>
    </source>
</evidence>
<proteinExistence type="inferred from homology"/>
<keyword evidence="4" id="KW-0804">Transcription</keyword>
<gene>
    <name evidence="6" type="ORF">AWH48_00340</name>
</gene>
<reference evidence="6 7" key="1">
    <citation type="submission" date="2016-01" db="EMBL/GenBank/DDBJ databases">
        <title>Investigation of taxonomic status of Bacillus aminovorans.</title>
        <authorList>
            <person name="Verma A."/>
            <person name="Pal Y."/>
            <person name="Krishnamurthi S."/>
        </authorList>
    </citation>
    <scope>NUCLEOTIDE SEQUENCE [LARGE SCALE GENOMIC DNA]</scope>
    <source>
        <strain evidence="6 7">DSM 4337</strain>
    </source>
</reference>
<evidence type="ECO:0000259" key="5">
    <source>
        <dbReference type="PROSITE" id="PS50931"/>
    </source>
</evidence>
<dbReference type="AlphaFoldDB" id="A0A177L1Q7"/>
<feature type="domain" description="HTH lysR-type" evidence="5">
    <location>
        <begin position="1"/>
        <end position="58"/>
    </location>
</feature>
<dbReference type="CDD" id="cd08414">
    <property type="entry name" value="PBP2_LTTR_aromatics_like"/>
    <property type="match status" value="1"/>
</dbReference>
<evidence type="ECO:0000256" key="2">
    <source>
        <dbReference type="ARBA" id="ARBA00023015"/>
    </source>
</evidence>
<dbReference type="GO" id="GO:0003700">
    <property type="term" value="F:DNA-binding transcription factor activity"/>
    <property type="evidence" value="ECO:0007669"/>
    <property type="project" value="InterPro"/>
</dbReference>
<evidence type="ECO:0000256" key="1">
    <source>
        <dbReference type="ARBA" id="ARBA00009437"/>
    </source>
</evidence>
<dbReference type="OrthoDB" id="9803735at2"/>
<dbReference type="Pfam" id="PF03466">
    <property type="entry name" value="LysR_substrate"/>
    <property type="match status" value="1"/>
</dbReference>
<dbReference type="PROSITE" id="PS50931">
    <property type="entry name" value="HTH_LYSR"/>
    <property type="match status" value="1"/>
</dbReference>
<name>A0A177L1Q7_9BACI</name>
<accession>A0A177L1Q7</accession>
<organism evidence="6 7">
    <name type="scientific">Domibacillus aminovorans</name>
    <dbReference type="NCBI Taxonomy" id="29332"/>
    <lineage>
        <taxon>Bacteria</taxon>
        <taxon>Bacillati</taxon>
        <taxon>Bacillota</taxon>
        <taxon>Bacilli</taxon>
        <taxon>Bacillales</taxon>
        <taxon>Bacillaceae</taxon>
        <taxon>Domibacillus</taxon>
    </lineage>
</organism>
<sequence>MELRHLKYFIAVAEELHFGRAAQRLQMAQPPLSQQIKQLEAELDLLLFTRTKQRVELTPAGEVFLKRAYEILNRVHLACEEARSIDQGEAGQLILAFTGSIAFELLPLLLRSYQVKYPNINIVLRQLSTTEQMESLHESTIHVGLLVLPVESASIHVEMLREEPFIVALPKTHPLAVETEPIDVSRLANEHFIMTPRIAGQSYYDAVISLCQHAGFSPKKTQEAQELHTALAFVASGIGIALLPSSIQFVKNDEIVYLQLKKSFTTCKVGAAWNKDETSPVVHSFISFLKESIITSFTEDNF</sequence>
<dbReference type="InterPro" id="IPR036388">
    <property type="entry name" value="WH-like_DNA-bd_sf"/>
</dbReference>
<dbReference type="RefSeq" id="WP_018392041.1">
    <property type="nucleotide sequence ID" value="NZ_LQWZ01000001.1"/>
</dbReference>
<comment type="caution">
    <text evidence="6">The sequence shown here is derived from an EMBL/GenBank/DDBJ whole genome shotgun (WGS) entry which is preliminary data.</text>
</comment>
<evidence type="ECO:0000313" key="6">
    <source>
        <dbReference type="EMBL" id="OAH59589.1"/>
    </source>
</evidence>